<evidence type="ECO:0000313" key="3">
    <source>
        <dbReference type="EMBL" id="KAA8877390.1"/>
    </source>
</evidence>
<dbReference type="Proteomes" id="UP000323876">
    <property type="component" value="Unassembled WGS sequence"/>
</dbReference>
<keyword evidence="1" id="KW-0880">Kelch repeat</keyword>
<dbReference type="EMBL" id="VXLC01000049">
    <property type="protein sequence ID" value="KAA8877390.1"/>
    <property type="molecule type" value="Genomic_DNA"/>
</dbReference>
<proteinExistence type="predicted"/>
<dbReference type="PANTHER" id="PTHR46344:SF27">
    <property type="entry name" value="KELCH REPEAT SUPERFAMILY PROTEIN"/>
    <property type="match status" value="1"/>
</dbReference>
<accession>A0A5N0DLQ2</accession>
<dbReference type="PANTHER" id="PTHR46344">
    <property type="entry name" value="OS02G0202900 PROTEIN"/>
    <property type="match status" value="1"/>
</dbReference>
<evidence type="ECO:0000256" key="2">
    <source>
        <dbReference type="ARBA" id="ARBA00022737"/>
    </source>
</evidence>
<evidence type="ECO:0000313" key="4">
    <source>
        <dbReference type="Proteomes" id="UP000323876"/>
    </source>
</evidence>
<name>A0A5N0DLQ2_9NOCA</name>
<dbReference type="Pfam" id="PF01344">
    <property type="entry name" value="Kelch_1"/>
    <property type="match status" value="1"/>
</dbReference>
<sequence>MTTVRTTEFAASIAAGSWRTAKDLALAVNWQGMGDNPVQLADGRVLIAGGQDANFGSVSASAVFDPGPGTWTATGPLTDGRSGHTLTRLPDGTVLAAGGLPTPQTSPAGLATAERFEPGSGKWVSAGSMSVGRAAHSATLLADGRVLVAGGFADRSGTSGTTATAEIYDPDAKTWTSIEPMNDARSVHQAVLLLDGRVLVIGGTADVGSGTYTDLAFCEIFDPATGEWTPTGSTTRPRFDGTATLLLDGTVLVTGGGWPGWVAGWVHNTGSDWTTERYNPITGAWTRDADLSCARLYHRAVLLRDGRVLAIGGANAANMSTGLRSTALYDPDTKSWQPAAGLATGRWAFGALALTDGRVLVTGGVDHLDGSSYNWRLAASTEIYTPSEGQQ</sequence>
<dbReference type="AlphaFoldDB" id="A0A5N0DLQ2"/>
<comment type="caution">
    <text evidence="3">The sequence shown here is derived from an EMBL/GenBank/DDBJ whole genome shotgun (WGS) entry which is preliminary data.</text>
</comment>
<dbReference type="InterPro" id="IPR006652">
    <property type="entry name" value="Kelch_1"/>
</dbReference>
<gene>
    <name evidence="3" type="ORF">F3087_44595</name>
</gene>
<dbReference type="SMART" id="SM00612">
    <property type="entry name" value="Kelch"/>
    <property type="match status" value="6"/>
</dbReference>
<organism evidence="3 4">
    <name type="scientific">Nocardia colli</name>
    <dbReference type="NCBI Taxonomy" id="2545717"/>
    <lineage>
        <taxon>Bacteria</taxon>
        <taxon>Bacillati</taxon>
        <taxon>Actinomycetota</taxon>
        <taxon>Actinomycetes</taxon>
        <taxon>Mycobacteriales</taxon>
        <taxon>Nocardiaceae</taxon>
        <taxon>Nocardia</taxon>
    </lineage>
</organism>
<keyword evidence="2" id="KW-0677">Repeat</keyword>
<dbReference type="Gene3D" id="2.120.10.80">
    <property type="entry name" value="Kelch-type beta propeller"/>
    <property type="match status" value="1"/>
</dbReference>
<evidence type="ECO:0000256" key="1">
    <source>
        <dbReference type="ARBA" id="ARBA00022441"/>
    </source>
</evidence>
<keyword evidence="4" id="KW-1185">Reference proteome</keyword>
<protein>
    <submittedName>
        <fullName evidence="3">Kelch-like protein 17</fullName>
    </submittedName>
</protein>
<dbReference type="SUPFAM" id="SSF50965">
    <property type="entry name" value="Galactose oxidase, central domain"/>
    <property type="match status" value="1"/>
</dbReference>
<dbReference type="OrthoDB" id="601499at2"/>
<dbReference type="InterPro" id="IPR011043">
    <property type="entry name" value="Gal_Oxase/kelch_b-propeller"/>
</dbReference>
<dbReference type="RefSeq" id="WP_150408269.1">
    <property type="nucleotide sequence ID" value="NZ_VXLC01000049.1"/>
</dbReference>
<reference evidence="3 4" key="1">
    <citation type="submission" date="2019-09" db="EMBL/GenBank/DDBJ databases">
        <authorList>
            <person name="Wang X."/>
        </authorList>
    </citation>
    <scope>NUCLEOTIDE SEQUENCE [LARGE SCALE GENOMIC DNA]</scope>
    <source>
        <strain evidence="3 4">CICC 11023</strain>
    </source>
</reference>
<dbReference type="InterPro" id="IPR015915">
    <property type="entry name" value="Kelch-typ_b-propeller"/>
</dbReference>
<dbReference type="InterPro" id="IPR037293">
    <property type="entry name" value="Gal_Oxidase_central_sf"/>
</dbReference>
<dbReference type="Gene3D" id="2.130.10.80">
    <property type="entry name" value="Galactose oxidase/kelch, beta-propeller"/>
    <property type="match status" value="3"/>
</dbReference>